<comment type="caution">
    <text evidence="1">The sequence shown here is derived from an EMBL/GenBank/DDBJ whole genome shotgun (WGS) entry which is preliminary data.</text>
</comment>
<dbReference type="EMBL" id="LAVV01007746">
    <property type="protein sequence ID" value="KNZ54903.1"/>
    <property type="molecule type" value="Genomic_DNA"/>
</dbReference>
<proteinExistence type="predicted"/>
<dbReference type="OrthoDB" id="2506495at2759"/>
<organism evidence="1 2">
    <name type="scientific">Puccinia sorghi</name>
    <dbReference type="NCBI Taxonomy" id="27349"/>
    <lineage>
        <taxon>Eukaryota</taxon>
        <taxon>Fungi</taxon>
        <taxon>Dikarya</taxon>
        <taxon>Basidiomycota</taxon>
        <taxon>Pucciniomycotina</taxon>
        <taxon>Pucciniomycetes</taxon>
        <taxon>Pucciniales</taxon>
        <taxon>Pucciniaceae</taxon>
        <taxon>Puccinia</taxon>
    </lineage>
</organism>
<evidence type="ECO:0000313" key="2">
    <source>
        <dbReference type="Proteomes" id="UP000037035"/>
    </source>
</evidence>
<protein>
    <submittedName>
        <fullName evidence="1">Uncharacterized protein</fullName>
    </submittedName>
</protein>
<sequence length="49" mass="5755">MEEKKQHHPIATLEQFSCRPDTLRGTIQNPKWICVPIKRFFKLSVLTTS</sequence>
<gene>
    <name evidence="1" type="ORF">VP01_281g5</name>
</gene>
<keyword evidence="2" id="KW-1185">Reference proteome</keyword>
<evidence type="ECO:0000313" key="1">
    <source>
        <dbReference type="EMBL" id="KNZ54903.1"/>
    </source>
</evidence>
<reference evidence="1 2" key="1">
    <citation type="submission" date="2015-08" db="EMBL/GenBank/DDBJ databases">
        <title>Next Generation Sequencing and Analysis of the Genome of Puccinia sorghi L Schw, the Causal Agent of Maize Common Rust.</title>
        <authorList>
            <person name="Rochi L."/>
            <person name="Burguener G."/>
            <person name="Darino M."/>
            <person name="Turjanski A."/>
            <person name="Kreff E."/>
            <person name="Dieguez M.J."/>
            <person name="Sacco F."/>
        </authorList>
    </citation>
    <scope>NUCLEOTIDE SEQUENCE [LARGE SCALE GENOMIC DNA]</scope>
    <source>
        <strain evidence="1 2">RO10H11247</strain>
    </source>
</reference>
<dbReference type="VEuPathDB" id="FungiDB:VP01_281g5"/>
<dbReference type="AlphaFoldDB" id="A0A0L6V2C3"/>
<dbReference type="Proteomes" id="UP000037035">
    <property type="component" value="Unassembled WGS sequence"/>
</dbReference>
<name>A0A0L6V2C3_9BASI</name>
<accession>A0A0L6V2C3</accession>